<protein>
    <submittedName>
        <fullName evidence="1">Uncharacterized protein</fullName>
    </submittedName>
</protein>
<proteinExistence type="predicted"/>
<accession>A0ACD3R2W5</accession>
<evidence type="ECO:0000313" key="1">
    <source>
        <dbReference type="EMBL" id="TMS13740.1"/>
    </source>
</evidence>
<name>A0ACD3R2W5_LARCR</name>
<dbReference type="Proteomes" id="UP000793456">
    <property type="component" value="Chromosome X"/>
</dbReference>
<organism evidence="1 2">
    <name type="scientific">Larimichthys crocea</name>
    <name type="common">Large yellow croaker</name>
    <name type="synonym">Pseudosciaena crocea</name>
    <dbReference type="NCBI Taxonomy" id="215358"/>
    <lineage>
        <taxon>Eukaryota</taxon>
        <taxon>Metazoa</taxon>
        <taxon>Chordata</taxon>
        <taxon>Craniata</taxon>
        <taxon>Vertebrata</taxon>
        <taxon>Euteleostomi</taxon>
        <taxon>Actinopterygii</taxon>
        <taxon>Neopterygii</taxon>
        <taxon>Teleostei</taxon>
        <taxon>Neoteleostei</taxon>
        <taxon>Acanthomorphata</taxon>
        <taxon>Eupercaria</taxon>
        <taxon>Sciaenidae</taxon>
        <taxon>Larimichthys</taxon>
    </lineage>
</organism>
<sequence>MSVDEDPVKTGSPRVSSTSPLQLSDRTGGYSTVSVMEEGTAATPDFAAACPASPKHTSTTDALTRSQDDGGQRAQANENSRRNSFHHSKQQQQTRLTKRRHTASSGFKHPTSGKRRRRANSESDSVLPTNFLLGGNIFDPLNLNSLLDEEVNRALNAETPKSSPLPAKSRDPVEILIPRDITDPLNLNSGIADSSFLVSPFKSGGRKRHRNRHHGGASGGVGGGGVGGGGGGVGGGGVGGGGGGVGGGGGGVGGISAAQMSVSESGRSEVRTSTPLPGLFLSCSALHVSKESSVLSGVPVNSHEPSAESSTGCRDESASLEDSTSSASGAPNQHTSRRKRRRNSGKLDPPVTHSTPVGKPGPADRSCGSGGPRSSQSSFHTPRIGSKPGPGGRQHQQPHYQVREQQKKKFQYGNYNKYYGYRNPGASEDPRVRVLRPEWFEGKEVLDLGCNAGHLTLYIAKMLRPARILGLDIDSGLVQAARKNIRHYLSELQTQEARRALQNQEARRALQNQEARRDLQNQEARRDLQNQEARRDLQNQEALHPTKQEERNGGEKHNDTEGSEESGKTAEPETRTQTRTQSEDSRPEVPDQEDCESAGSDQSISCSFPVSLKISRGPIAAPPLTETSTTRPGEFPSNVSFIKANYVLDNDTLLLTQRAEYDVVLCLSVTKWVHLNWGDSGLKRVLPEGLQTPPSWRSVHPGASAVGVVREEKEADGEHQQELPQHPTQTGPVLLIPHGRGRLQQLRVPRCPKVFAQRVPEAHLLISQMTALPGNHEVAKTACRPGPQKQIRTILVLHGSCSSSAALTMTQRGRWDQKRTSFEKDKPSGDPDPPGLRPDHQGSGGPGLMATAHTHTLCFYGCTMIGCRSVTSQICRKQLDFKHRDVCSCVSHHLVSTFPSELYFVKELSMFHKRRQ</sequence>
<gene>
    <name evidence="1" type="ORF">E3U43_022220</name>
</gene>
<dbReference type="EMBL" id="CM011683">
    <property type="protein sequence ID" value="TMS13740.1"/>
    <property type="molecule type" value="Genomic_DNA"/>
</dbReference>
<keyword evidence="2" id="KW-1185">Reference proteome</keyword>
<evidence type="ECO:0000313" key="2">
    <source>
        <dbReference type="Proteomes" id="UP000793456"/>
    </source>
</evidence>
<reference evidence="1" key="1">
    <citation type="submission" date="2018-11" db="EMBL/GenBank/DDBJ databases">
        <title>The sequence and de novo assembly of Larimichthys crocea genome using PacBio and Hi-C technologies.</title>
        <authorList>
            <person name="Xu P."/>
            <person name="Chen B."/>
            <person name="Zhou Z."/>
            <person name="Ke Q."/>
            <person name="Wu Y."/>
            <person name="Bai H."/>
            <person name="Pu F."/>
        </authorList>
    </citation>
    <scope>NUCLEOTIDE SEQUENCE</scope>
    <source>
        <tissue evidence="1">Muscle</tissue>
    </source>
</reference>
<comment type="caution">
    <text evidence="1">The sequence shown here is derived from an EMBL/GenBank/DDBJ whole genome shotgun (WGS) entry which is preliminary data.</text>
</comment>